<dbReference type="Pfam" id="PF00535">
    <property type="entry name" value="Glycos_transf_2"/>
    <property type="match status" value="1"/>
</dbReference>
<evidence type="ECO:0000256" key="3">
    <source>
        <dbReference type="ARBA" id="ARBA00022676"/>
    </source>
</evidence>
<dbReference type="SUPFAM" id="SSF53448">
    <property type="entry name" value="Nucleotide-diphospho-sugar transferases"/>
    <property type="match status" value="1"/>
</dbReference>
<reference evidence="6 7" key="1">
    <citation type="submission" date="2017-06" db="EMBL/GenBank/DDBJ databases">
        <title>Genome sequencing of cyanobaciteial culture collection at National Institute for Environmental Studies (NIES).</title>
        <authorList>
            <person name="Hirose Y."/>
            <person name="Shimura Y."/>
            <person name="Fujisawa T."/>
            <person name="Nakamura Y."/>
            <person name="Kawachi M."/>
        </authorList>
    </citation>
    <scope>NUCLEOTIDE SEQUENCE [LARGE SCALE GENOMIC DNA]</scope>
    <source>
        <strain evidence="6 7">NIES-267</strain>
    </source>
</reference>
<evidence type="ECO:0000256" key="2">
    <source>
        <dbReference type="ARBA" id="ARBA00006739"/>
    </source>
</evidence>
<dbReference type="InterPro" id="IPR001173">
    <property type="entry name" value="Glyco_trans_2-like"/>
</dbReference>
<dbReference type="Gene3D" id="3.90.550.10">
    <property type="entry name" value="Spore Coat Polysaccharide Biosynthesis Protein SpsA, Chain A"/>
    <property type="match status" value="1"/>
</dbReference>
<dbReference type="GO" id="GO:0016757">
    <property type="term" value="F:glycosyltransferase activity"/>
    <property type="evidence" value="ECO:0007669"/>
    <property type="project" value="UniProtKB-KW"/>
</dbReference>
<dbReference type="InterPro" id="IPR029044">
    <property type="entry name" value="Nucleotide-diphossugar_trans"/>
</dbReference>
<evidence type="ECO:0000256" key="1">
    <source>
        <dbReference type="ARBA" id="ARBA00004776"/>
    </source>
</evidence>
<protein>
    <submittedName>
        <fullName evidence="6">Glycosyl transferase family protein</fullName>
    </submittedName>
</protein>
<name>A0A1Z4LHG6_9CYAN</name>
<sequence>MKKAQLAVIMTCFNRRSTTVSCLRALHQQKNSVEFDVYLTDDGSSDGTADAVKKEFPAVNILQGNGNLYWVGGMRLAFASSIKKDYDYYLWLNDDTILEADAIERLFLANQKISEQTDKDLIVVGTTKDIFTGIASYGGSIKSQKWYSNKFDFLGCTQYLEECDTFFGNCVLISRNVVQKVGNIDPAFIHSMGDTDYGLRAKKKNCSIWVAPGYVGTCSKNSVSNSWVDTKLSVLERLKKAIHIKAFPLKSWTVFCRRHSGLFWFIYWILPYLRAVIGYRNLAASPTFVEEVEKQRTTITD</sequence>
<keyword evidence="4 6" id="KW-0808">Transferase</keyword>
<gene>
    <name evidence="6" type="ORF">NIES267_01280</name>
</gene>
<evidence type="ECO:0000256" key="4">
    <source>
        <dbReference type="ARBA" id="ARBA00022679"/>
    </source>
</evidence>
<accession>A0A1Z4LHG6</accession>
<dbReference type="PANTHER" id="PTHR43179">
    <property type="entry name" value="RHAMNOSYLTRANSFERASE WBBL"/>
    <property type="match status" value="1"/>
</dbReference>
<proteinExistence type="inferred from homology"/>
<dbReference type="Proteomes" id="UP000218418">
    <property type="component" value="Chromosome"/>
</dbReference>
<comment type="similarity">
    <text evidence="2">Belongs to the glycosyltransferase 2 family.</text>
</comment>
<evidence type="ECO:0000313" key="7">
    <source>
        <dbReference type="Proteomes" id="UP000218418"/>
    </source>
</evidence>
<dbReference type="PANTHER" id="PTHR43179:SF12">
    <property type="entry name" value="GALACTOFURANOSYLTRANSFERASE GLFT2"/>
    <property type="match status" value="1"/>
</dbReference>
<feature type="domain" description="Glycosyltransferase 2-like" evidence="5">
    <location>
        <begin position="8"/>
        <end position="181"/>
    </location>
</feature>
<evidence type="ECO:0000313" key="6">
    <source>
        <dbReference type="EMBL" id="BAY80671.1"/>
    </source>
</evidence>
<dbReference type="AlphaFoldDB" id="A0A1Z4LHG6"/>
<evidence type="ECO:0000259" key="5">
    <source>
        <dbReference type="Pfam" id="PF00535"/>
    </source>
</evidence>
<dbReference type="OrthoDB" id="9806824at2"/>
<keyword evidence="7" id="KW-1185">Reference proteome</keyword>
<dbReference type="EMBL" id="AP018227">
    <property type="protein sequence ID" value="BAY80671.1"/>
    <property type="molecule type" value="Genomic_DNA"/>
</dbReference>
<keyword evidence="3" id="KW-0328">Glycosyltransferase</keyword>
<organism evidence="6 7">
    <name type="scientific">Calothrix parasitica NIES-267</name>
    <dbReference type="NCBI Taxonomy" id="1973488"/>
    <lineage>
        <taxon>Bacteria</taxon>
        <taxon>Bacillati</taxon>
        <taxon>Cyanobacteriota</taxon>
        <taxon>Cyanophyceae</taxon>
        <taxon>Nostocales</taxon>
        <taxon>Calotrichaceae</taxon>
        <taxon>Calothrix</taxon>
    </lineage>
</organism>
<comment type="pathway">
    <text evidence="1">Cell wall biogenesis; cell wall polysaccharide biosynthesis.</text>
</comment>